<comment type="caution">
    <text evidence="3">The sequence shown here is derived from an EMBL/GenBank/DDBJ whole genome shotgun (WGS) entry which is preliminary data.</text>
</comment>
<feature type="compositionally biased region" description="Basic and acidic residues" evidence="1">
    <location>
        <begin position="8"/>
        <end position="17"/>
    </location>
</feature>
<organism evidence="3 4">
    <name type="scientific">Nocardia bovistercoris</name>
    <dbReference type="NCBI Taxonomy" id="2785916"/>
    <lineage>
        <taxon>Bacteria</taxon>
        <taxon>Bacillati</taxon>
        <taxon>Actinomycetota</taxon>
        <taxon>Actinomycetes</taxon>
        <taxon>Mycobacteriales</taxon>
        <taxon>Nocardiaceae</taxon>
        <taxon>Nocardia</taxon>
    </lineage>
</organism>
<gene>
    <name evidence="3" type="ORF">IT779_04635</name>
</gene>
<evidence type="ECO:0000259" key="2">
    <source>
        <dbReference type="Pfam" id="PF09995"/>
    </source>
</evidence>
<sequence>MTASTAVDHIDARDLPPRRPFAPGSRMWDETGLVTFSLTAGSAFLLQTMEPTISAVVDEHSTFRTDPTGRALRSIASVMMWVYGGEEGVAEADRLRAMHAPLNTTTPDGVRHTALSSGPWAWVLHTGTFAFTENAEYFSKRPLTAEEKQAYYAEAVQLLRNFSVPPKEIPQDYAAFEKYFEDMVDNRLVATDTARDYLRVIRSVGAPKQLPRALVPVWKAALSPVGRLQHFVTVGTTPDAARRKLGLEWSAADERKLRIIGRVVAHGLPLLPERLRYFPIAYEARRLERDRARLRAVIAHRPV</sequence>
<evidence type="ECO:0000313" key="4">
    <source>
        <dbReference type="Proteomes" id="UP000655751"/>
    </source>
</evidence>
<dbReference type="PANTHER" id="PTHR36151">
    <property type="entry name" value="BLR2777 PROTEIN"/>
    <property type="match status" value="1"/>
</dbReference>
<accession>A0A931I7N1</accession>
<dbReference type="InterPro" id="IPR018713">
    <property type="entry name" value="MPAB/Lcp_cat_dom"/>
</dbReference>
<evidence type="ECO:0000256" key="1">
    <source>
        <dbReference type="SAM" id="MobiDB-lite"/>
    </source>
</evidence>
<protein>
    <submittedName>
        <fullName evidence="3">DUF2236 domain-containing protein</fullName>
    </submittedName>
</protein>
<dbReference type="Pfam" id="PF09995">
    <property type="entry name" value="MPAB_Lcp_cat"/>
    <property type="match status" value="1"/>
</dbReference>
<dbReference type="GO" id="GO:0016491">
    <property type="term" value="F:oxidoreductase activity"/>
    <property type="evidence" value="ECO:0007669"/>
    <property type="project" value="InterPro"/>
</dbReference>
<reference evidence="3" key="1">
    <citation type="submission" date="2020-11" db="EMBL/GenBank/DDBJ databases">
        <title>Nocardia NEAU-351.nov., a novel actinomycete isolated from the cow dung.</title>
        <authorList>
            <person name="Zhang X."/>
        </authorList>
    </citation>
    <scope>NUCLEOTIDE SEQUENCE</scope>
    <source>
        <strain evidence="3">NEAU-351</strain>
    </source>
</reference>
<dbReference type="EMBL" id="JADMLG010000002">
    <property type="protein sequence ID" value="MBH0775576.1"/>
    <property type="molecule type" value="Genomic_DNA"/>
</dbReference>
<keyword evidence="4" id="KW-1185">Reference proteome</keyword>
<feature type="domain" description="ER-bound oxygenase mpaB/mpaB'/Rubber oxygenase catalytic" evidence="2">
    <location>
        <begin position="28"/>
        <end position="265"/>
    </location>
</feature>
<feature type="region of interest" description="Disordered" evidence="1">
    <location>
        <begin position="1"/>
        <end position="23"/>
    </location>
</feature>
<dbReference type="PANTHER" id="PTHR36151:SF3">
    <property type="entry name" value="ER-BOUND OXYGENASE MPAB_MPAB'_RUBBER OXYGENASE CATALYTIC DOMAIN-CONTAINING PROTEIN"/>
    <property type="match status" value="1"/>
</dbReference>
<proteinExistence type="predicted"/>
<dbReference type="AlphaFoldDB" id="A0A931I7N1"/>
<dbReference type="RefSeq" id="WP_196147939.1">
    <property type="nucleotide sequence ID" value="NZ_JADMLG010000002.1"/>
</dbReference>
<evidence type="ECO:0000313" key="3">
    <source>
        <dbReference type="EMBL" id="MBH0775576.1"/>
    </source>
</evidence>
<dbReference type="Proteomes" id="UP000655751">
    <property type="component" value="Unassembled WGS sequence"/>
</dbReference>
<name>A0A931I7N1_9NOCA</name>